<sequence length="555" mass="66216">MSLLTIEKIYNIFDKFEPSKILTWEIIRTFHPKHIAMLIFILENAENVKRTEALRLNADNNDRSDPSSSFIRLNEPVTFAIERSPTFSFHSSKYNNQENEENLYKYCIEEYLIPKLLESEKNKTYLYIKNNDNKSTIVYLFQNLIENKIVETNYNILERIVIHNLNSKAYKMFLNCIISYILPEYLKKNRNDSNYETPIHGLAQSFLNFYYNKYYYNVSSKSLTAIKRYKNVDEDNYTFEMENLIRNNIYDILPLFDGYRLIIHVNSEFQCKCYNVDCELICNNLFKRVTYPIHCTFEVVMLPLDVNNKPKSWMFWDYKSGFVCYIVDIFRFKHTMLLTKTYSERKLYLNKLTETKIFKFISSFFPENFKMSYSTILSYFNKYEGLYGAVKGVLLRELNKGDSSNRNIQIKFPHHLAYDRRKDFVFQFSGSVSIYDSLNTLFDIYSCQCSLIYSVAYGFDSEYIYLCAFDRNICRFVHMGRVSRIVYAHKNVKFKTFSTIYVEGAEVPIEGFCVLRIYFDTRTFKIILIEYKFTDSIYKISYNNKILLKSLVTER</sequence>
<evidence type="ECO:0000313" key="2">
    <source>
        <dbReference type="Proteomes" id="UP000203733"/>
    </source>
</evidence>
<organism evidence="1 2">
    <name type="scientific">Gryllus bimaculatus nudivirus</name>
    <dbReference type="NCBI Taxonomy" id="432587"/>
    <lineage>
        <taxon>Viruses</taxon>
        <taxon>Viruses incertae sedis</taxon>
        <taxon>Naldaviricetes</taxon>
        <taxon>Lefavirales</taxon>
        <taxon>Nudiviridae</taxon>
        <taxon>Alphanudivirus</taxon>
        <taxon>Alphanudivirus grybimaculati</taxon>
    </lineage>
</organism>
<proteinExistence type="predicted"/>
<protein>
    <submittedName>
        <fullName evidence="1">Uncharacterized protein</fullName>
    </submittedName>
</protein>
<name>A4L211_9VIRU</name>
<keyword evidence="2" id="KW-1185">Reference proteome</keyword>
<dbReference type="KEGG" id="vg:4960808"/>
<dbReference type="EMBL" id="EF203088">
    <property type="protein sequence ID" value="ABO45381.1"/>
    <property type="molecule type" value="Genomic_DNA"/>
</dbReference>
<evidence type="ECO:0000313" key="1">
    <source>
        <dbReference type="EMBL" id="ABO45381.1"/>
    </source>
</evidence>
<dbReference type="RefSeq" id="YP_001111315.1">
    <property type="nucleotide sequence ID" value="NC_009240.1"/>
</dbReference>
<dbReference type="GeneID" id="4960808"/>
<accession>A4L211</accession>
<reference evidence="1 2" key="1">
    <citation type="journal article" date="2007" name="J. Virol.">
        <title>The genome of Gryllus bimaculatus nudivirus indicates an ancient diversification of baculovirus-related nonoccluded nudiviruses of insects.</title>
        <authorList>
            <person name="Wang Y."/>
            <person name="Kleespies R.G."/>
            <person name="Huger A.M."/>
            <person name="Jehle J.A."/>
        </authorList>
    </citation>
    <scope>NUCLEOTIDE SEQUENCE [LARGE SCALE GENOMIC DNA]</scope>
</reference>
<dbReference type="Proteomes" id="UP000203733">
    <property type="component" value="Segment"/>
</dbReference>
<dbReference type="OrthoDB" id="4928at10239"/>